<dbReference type="PROSITE" id="PS00595">
    <property type="entry name" value="AA_TRANSFER_CLASS_5"/>
    <property type="match status" value="1"/>
</dbReference>
<dbReference type="EMBL" id="RJJR01000001">
    <property type="protein sequence ID" value="RNI40019.1"/>
    <property type="molecule type" value="Genomic_DNA"/>
</dbReference>
<dbReference type="FunFam" id="3.90.1150.10:FF:000006">
    <property type="entry name" value="Phosphoserine aminotransferase"/>
    <property type="match status" value="1"/>
</dbReference>
<evidence type="ECO:0000313" key="15">
    <source>
        <dbReference type="EMBL" id="RNI40019.1"/>
    </source>
</evidence>
<evidence type="ECO:0000256" key="11">
    <source>
        <dbReference type="ARBA" id="ARBA00049007"/>
    </source>
</evidence>
<evidence type="ECO:0000259" key="14">
    <source>
        <dbReference type="Pfam" id="PF00266"/>
    </source>
</evidence>
<evidence type="ECO:0000256" key="9">
    <source>
        <dbReference type="ARBA" id="ARBA00023299"/>
    </source>
</evidence>
<evidence type="ECO:0000313" key="16">
    <source>
        <dbReference type="Proteomes" id="UP000267223"/>
    </source>
</evidence>
<dbReference type="GO" id="GO:0006564">
    <property type="term" value="P:L-serine biosynthetic process"/>
    <property type="evidence" value="ECO:0007669"/>
    <property type="project" value="UniProtKB-UniRule"/>
</dbReference>
<dbReference type="InterPro" id="IPR015421">
    <property type="entry name" value="PyrdxlP-dep_Trfase_major"/>
</dbReference>
<feature type="binding site" evidence="12">
    <location>
        <position position="167"/>
    </location>
    <ligand>
        <name>pyridoxal 5'-phosphate</name>
        <dbReference type="ChEBI" id="CHEBI:597326"/>
    </ligand>
</feature>
<evidence type="ECO:0000256" key="13">
    <source>
        <dbReference type="RuleBase" id="RU004505"/>
    </source>
</evidence>
<comment type="pathway">
    <text evidence="1 12">Cofactor biosynthesis; pyridoxine 5'-phosphate biosynthesis; pyridoxine 5'-phosphate from D-erythrose 4-phosphate: step 3/5.</text>
</comment>
<comment type="similarity">
    <text evidence="3 12">Belongs to the class-V pyridoxal-phosphate-dependent aminotransferase family. SerC subfamily.</text>
</comment>
<dbReference type="AlphaFoldDB" id="A0A3M9NQE8"/>
<dbReference type="PIRSF" id="PIRSF000525">
    <property type="entry name" value="SerC"/>
    <property type="match status" value="1"/>
</dbReference>
<comment type="caution">
    <text evidence="12">Lacks conserved residue(s) required for the propagation of feature annotation.</text>
</comment>
<dbReference type="NCBIfam" id="TIGR01364">
    <property type="entry name" value="serC_1"/>
    <property type="match status" value="1"/>
</dbReference>
<dbReference type="InterPro" id="IPR020578">
    <property type="entry name" value="Aminotrans_V_PyrdxlP_BS"/>
</dbReference>
<feature type="binding site" evidence="12">
    <location>
        <position position="100"/>
    </location>
    <ligand>
        <name>pyridoxal 5'-phosphate</name>
        <dbReference type="ChEBI" id="CHEBI:597326"/>
    </ligand>
</feature>
<feature type="binding site" evidence="12">
    <location>
        <position position="190"/>
    </location>
    <ligand>
        <name>pyridoxal 5'-phosphate</name>
        <dbReference type="ChEBI" id="CHEBI:597326"/>
    </ligand>
</feature>
<evidence type="ECO:0000256" key="3">
    <source>
        <dbReference type="ARBA" id="ARBA00006904"/>
    </source>
</evidence>
<evidence type="ECO:0000256" key="1">
    <source>
        <dbReference type="ARBA" id="ARBA00004915"/>
    </source>
</evidence>
<dbReference type="InterPro" id="IPR022278">
    <property type="entry name" value="Pser_aminoTfrase"/>
</dbReference>
<keyword evidence="9 12" id="KW-0718">Serine biosynthesis</keyword>
<comment type="cofactor">
    <cofactor evidence="12">
        <name>pyridoxal 5'-phosphate</name>
        <dbReference type="ChEBI" id="CHEBI:597326"/>
    </cofactor>
    <text evidence="12">Binds 1 pyridoxal phosphate per subunit.</text>
</comment>
<keyword evidence="16" id="KW-1185">Reference proteome</keyword>
<evidence type="ECO:0000256" key="6">
    <source>
        <dbReference type="ARBA" id="ARBA00022679"/>
    </source>
</evidence>
<evidence type="ECO:0000256" key="2">
    <source>
        <dbReference type="ARBA" id="ARBA00005099"/>
    </source>
</evidence>
<dbReference type="OrthoDB" id="9809412at2"/>
<comment type="caution">
    <text evidence="15">The sequence shown here is derived from an EMBL/GenBank/DDBJ whole genome shotgun (WGS) entry which is preliminary data.</text>
</comment>
<dbReference type="PANTHER" id="PTHR43247">
    <property type="entry name" value="PHOSPHOSERINE AMINOTRANSFERASE"/>
    <property type="match status" value="1"/>
</dbReference>
<feature type="domain" description="Aminotransferase class V" evidence="14">
    <location>
        <begin position="2"/>
        <end position="343"/>
    </location>
</feature>
<feature type="binding site" evidence="12">
    <location>
        <position position="40"/>
    </location>
    <ligand>
        <name>L-glutamate</name>
        <dbReference type="ChEBI" id="CHEBI:29985"/>
    </ligand>
</feature>
<proteinExistence type="inferred from homology"/>
<keyword evidence="7 12" id="KW-0663">Pyridoxal phosphate</keyword>
<dbReference type="GO" id="GO:0005737">
    <property type="term" value="C:cytoplasm"/>
    <property type="evidence" value="ECO:0007669"/>
    <property type="project" value="UniProtKB-SubCell"/>
</dbReference>
<dbReference type="FunFam" id="3.40.640.10:FF:000010">
    <property type="entry name" value="Phosphoserine aminotransferase"/>
    <property type="match status" value="1"/>
</dbReference>
<dbReference type="Proteomes" id="UP000267223">
    <property type="component" value="Unassembled WGS sequence"/>
</dbReference>
<dbReference type="GO" id="GO:0004648">
    <property type="term" value="F:O-phospho-L-serine:2-oxoglutarate aminotransferase activity"/>
    <property type="evidence" value="ECO:0007669"/>
    <property type="project" value="UniProtKB-UniRule"/>
</dbReference>
<evidence type="ECO:0000256" key="10">
    <source>
        <dbReference type="ARBA" id="ARBA00047630"/>
    </source>
</evidence>
<gene>
    <name evidence="12 15" type="primary">serC</name>
    <name evidence="15" type="ORF">EFY79_01585</name>
</gene>
<dbReference type="GO" id="GO:0030170">
    <property type="term" value="F:pyridoxal phosphate binding"/>
    <property type="evidence" value="ECO:0007669"/>
    <property type="project" value="UniProtKB-UniRule"/>
</dbReference>
<dbReference type="Gene3D" id="3.90.1150.10">
    <property type="entry name" value="Aspartate Aminotransferase, domain 1"/>
    <property type="match status" value="1"/>
</dbReference>
<comment type="subcellular location">
    <subcellularLocation>
        <location evidence="12">Cytoplasm</location>
    </subcellularLocation>
</comment>
<feature type="modified residue" description="N6-(pyridoxal phosphate)lysine" evidence="12">
    <location>
        <position position="191"/>
    </location>
</feature>
<feature type="binding site" evidence="12">
    <location>
        <position position="148"/>
    </location>
    <ligand>
        <name>pyridoxal 5'-phosphate</name>
        <dbReference type="ChEBI" id="CHEBI:597326"/>
    </ligand>
</feature>
<dbReference type="Pfam" id="PF00266">
    <property type="entry name" value="Aminotran_5"/>
    <property type="match status" value="1"/>
</dbReference>
<keyword evidence="4 12" id="KW-0032">Aminotransferase</keyword>
<dbReference type="RefSeq" id="WP_123118910.1">
    <property type="nucleotide sequence ID" value="NZ_RJJR01000001.1"/>
</dbReference>
<accession>A0A3M9NQE8</accession>
<evidence type="ECO:0000256" key="4">
    <source>
        <dbReference type="ARBA" id="ARBA00022576"/>
    </source>
</evidence>
<comment type="catalytic activity">
    <reaction evidence="10 12">
        <text>4-(phosphooxy)-L-threonine + 2-oxoglutarate = (R)-3-hydroxy-2-oxo-4-phosphooxybutanoate + L-glutamate</text>
        <dbReference type="Rhea" id="RHEA:16573"/>
        <dbReference type="ChEBI" id="CHEBI:16810"/>
        <dbReference type="ChEBI" id="CHEBI:29985"/>
        <dbReference type="ChEBI" id="CHEBI:58452"/>
        <dbReference type="ChEBI" id="CHEBI:58538"/>
        <dbReference type="EC" id="2.6.1.52"/>
    </reaction>
</comment>
<comment type="catalytic activity">
    <reaction evidence="11 12 13">
        <text>O-phospho-L-serine + 2-oxoglutarate = 3-phosphooxypyruvate + L-glutamate</text>
        <dbReference type="Rhea" id="RHEA:14329"/>
        <dbReference type="ChEBI" id="CHEBI:16810"/>
        <dbReference type="ChEBI" id="CHEBI:18110"/>
        <dbReference type="ChEBI" id="CHEBI:29985"/>
        <dbReference type="ChEBI" id="CHEBI:57524"/>
        <dbReference type="EC" id="2.6.1.52"/>
    </reaction>
</comment>
<evidence type="ECO:0000256" key="8">
    <source>
        <dbReference type="ARBA" id="ARBA00023096"/>
    </source>
</evidence>
<keyword evidence="12" id="KW-0963">Cytoplasm</keyword>
<comment type="subunit">
    <text evidence="12">Homodimer.</text>
</comment>
<sequence>MIHNFNAGPSFLPQSVLQQASQAIMNFNNSGLSILEIGHRTPLFESVMEEARSLVKELMNLDDKHEVLFLHGGATTQFMQVPMNLLNENETAAYADTGVWSTKAIKEAKLYGNVEIVCSSKDKNYTYIPKDFAISNNATYLHITTNNTIYGTQWQKIPAVSMPLIADMSSDILSRQLDFNSFDLIFAGAQKNMGAAGTTLVVVNKQILGKLNRPVPPIMDYQAHIQAKSMLNTPPVFAVYASMITLRWLKENGGVAAMEKLNTEKSKLLYEAIDNSKIFKGTVALEDRSKMNVCFVMDDAEKEKQFLEFAKQNNIYGIKGHRSVGGFRASLYNALPLSSVEYLVEKMKEFENSTR</sequence>
<feature type="binding site" evidence="12">
    <location>
        <begin position="232"/>
        <end position="233"/>
    </location>
    <ligand>
        <name>pyridoxal 5'-phosphate</name>
        <dbReference type="ChEBI" id="CHEBI:597326"/>
    </ligand>
</feature>
<organism evidence="15 16">
    <name type="scientific">Hanamia caeni</name>
    <dbReference type="NCBI Taxonomy" id="2294116"/>
    <lineage>
        <taxon>Bacteria</taxon>
        <taxon>Pseudomonadati</taxon>
        <taxon>Bacteroidota</taxon>
        <taxon>Chitinophagia</taxon>
        <taxon>Chitinophagales</taxon>
        <taxon>Chitinophagaceae</taxon>
        <taxon>Hanamia</taxon>
    </lineage>
</organism>
<dbReference type="InterPro" id="IPR015424">
    <property type="entry name" value="PyrdxlP-dep_Trfase"/>
</dbReference>
<keyword evidence="6 12" id="KW-0808">Transferase</keyword>
<keyword evidence="8 12" id="KW-0664">Pyridoxine biosynthesis</keyword>
<dbReference type="UniPathway" id="UPA00244">
    <property type="reaction ID" value="UER00311"/>
</dbReference>
<dbReference type="SUPFAM" id="SSF53383">
    <property type="entry name" value="PLP-dependent transferases"/>
    <property type="match status" value="1"/>
</dbReference>
<protein>
    <recommendedName>
        <fullName evidence="12">Phosphoserine aminotransferase</fullName>
        <ecNumber evidence="12">2.6.1.52</ecNumber>
    </recommendedName>
    <alternativeName>
        <fullName evidence="12">Phosphohydroxythreonine aminotransferase</fullName>
        <shortName evidence="12">PSAT</shortName>
    </alternativeName>
</protein>
<name>A0A3M9NQE8_9BACT</name>
<dbReference type="NCBIfam" id="NF003764">
    <property type="entry name" value="PRK05355.1"/>
    <property type="match status" value="1"/>
</dbReference>
<dbReference type="InterPro" id="IPR015422">
    <property type="entry name" value="PyrdxlP-dep_Trfase_small"/>
</dbReference>
<evidence type="ECO:0000256" key="12">
    <source>
        <dbReference type="HAMAP-Rule" id="MF_00160"/>
    </source>
</evidence>
<dbReference type="UniPathway" id="UPA00135">
    <property type="reaction ID" value="UER00197"/>
</dbReference>
<dbReference type="PANTHER" id="PTHR43247:SF1">
    <property type="entry name" value="PHOSPHOSERINE AMINOTRANSFERASE"/>
    <property type="match status" value="1"/>
</dbReference>
<dbReference type="GO" id="GO:0008615">
    <property type="term" value="P:pyridoxine biosynthetic process"/>
    <property type="evidence" value="ECO:0007669"/>
    <property type="project" value="UniProtKB-UniRule"/>
</dbReference>
<dbReference type="InterPro" id="IPR000192">
    <property type="entry name" value="Aminotrans_V_dom"/>
</dbReference>
<keyword evidence="5 12" id="KW-0028">Amino-acid biosynthesis</keyword>
<dbReference type="HAMAP" id="MF_00160">
    <property type="entry name" value="SerC_aminotrans_5"/>
    <property type="match status" value="1"/>
</dbReference>
<feature type="binding site" evidence="12">
    <location>
        <begin position="74"/>
        <end position="75"/>
    </location>
    <ligand>
        <name>pyridoxal 5'-phosphate</name>
        <dbReference type="ChEBI" id="CHEBI:597326"/>
    </ligand>
</feature>
<dbReference type="EC" id="2.6.1.52" evidence="12"/>
<reference evidence="15 16" key="1">
    <citation type="submission" date="2018-11" db="EMBL/GenBank/DDBJ databases">
        <title>Draft genome sequence of Ferruginibacter sp. BO-59.</title>
        <authorList>
            <person name="Im W.T."/>
        </authorList>
    </citation>
    <scope>NUCLEOTIDE SEQUENCE [LARGE SCALE GENOMIC DNA]</scope>
    <source>
        <strain evidence="15 16">BO-59</strain>
    </source>
</reference>
<evidence type="ECO:0000256" key="5">
    <source>
        <dbReference type="ARBA" id="ARBA00022605"/>
    </source>
</evidence>
<dbReference type="Gene3D" id="3.40.640.10">
    <property type="entry name" value="Type I PLP-dependent aspartate aminotransferase-like (Major domain)"/>
    <property type="match status" value="1"/>
</dbReference>
<comment type="function">
    <text evidence="12">Catalyzes the reversible conversion of 3-phosphohydroxypyruvate to phosphoserine and of 3-hydroxy-2-oxo-4-phosphonooxybutanoate to phosphohydroxythreonine.</text>
</comment>
<evidence type="ECO:0000256" key="7">
    <source>
        <dbReference type="ARBA" id="ARBA00022898"/>
    </source>
</evidence>
<comment type="pathway">
    <text evidence="2 12 13">Amino-acid biosynthesis; L-serine biosynthesis; L-serine from 3-phospho-D-glycerate: step 2/3.</text>
</comment>